<sequence length="33" mass="3904">MRKSLAVPLMEGYSVFFYLFLVLLWFLERAGCC</sequence>
<keyword evidence="1" id="KW-0812">Transmembrane</keyword>
<evidence type="ECO:0000256" key="1">
    <source>
        <dbReference type="SAM" id="Phobius"/>
    </source>
</evidence>
<proteinExistence type="predicted"/>
<dbReference type="EMBL" id="GBXM01083004">
    <property type="protein sequence ID" value="JAH25573.1"/>
    <property type="molecule type" value="Transcribed_RNA"/>
</dbReference>
<protein>
    <submittedName>
        <fullName evidence="2">Uncharacterized protein</fullName>
    </submittedName>
</protein>
<evidence type="ECO:0000313" key="2">
    <source>
        <dbReference type="EMBL" id="JAH25573.1"/>
    </source>
</evidence>
<name>A0A0E9RB49_ANGAN</name>
<feature type="transmembrane region" description="Helical" evidence="1">
    <location>
        <begin position="6"/>
        <end position="27"/>
    </location>
</feature>
<keyword evidence="1" id="KW-1133">Transmembrane helix</keyword>
<organism evidence="2">
    <name type="scientific">Anguilla anguilla</name>
    <name type="common">European freshwater eel</name>
    <name type="synonym">Muraena anguilla</name>
    <dbReference type="NCBI Taxonomy" id="7936"/>
    <lineage>
        <taxon>Eukaryota</taxon>
        <taxon>Metazoa</taxon>
        <taxon>Chordata</taxon>
        <taxon>Craniata</taxon>
        <taxon>Vertebrata</taxon>
        <taxon>Euteleostomi</taxon>
        <taxon>Actinopterygii</taxon>
        <taxon>Neopterygii</taxon>
        <taxon>Teleostei</taxon>
        <taxon>Anguilliformes</taxon>
        <taxon>Anguillidae</taxon>
        <taxon>Anguilla</taxon>
    </lineage>
</organism>
<reference evidence="2" key="1">
    <citation type="submission" date="2014-11" db="EMBL/GenBank/DDBJ databases">
        <authorList>
            <person name="Amaro Gonzalez C."/>
        </authorList>
    </citation>
    <scope>NUCLEOTIDE SEQUENCE</scope>
</reference>
<reference evidence="2" key="2">
    <citation type="journal article" date="2015" name="Fish Shellfish Immunol.">
        <title>Early steps in the European eel (Anguilla anguilla)-Vibrio vulnificus interaction in the gills: Role of the RtxA13 toxin.</title>
        <authorList>
            <person name="Callol A."/>
            <person name="Pajuelo D."/>
            <person name="Ebbesson L."/>
            <person name="Teles M."/>
            <person name="MacKenzie S."/>
            <person name="Amaro C."/>
        </authorList>
    </citation>
    <scope>NUCLEOTIDE SEQUENCE</scope>
</reference>
<dbReference type="AlphaFoldDB" id="A0A0E9RB49"/>
<keyword evidence="1" id="KW-0472">Membrane</keyword>
<accession>A0A0E9RB49</accession>